<dbReference type="AlphaFoldDB" id="A0A0L6V116"/>
<comment type="caution">
    <text evidence="5">The sequence shown here is derived from an EMBL/GenBank/DDBJ whole genome shotgun (WGS) entry which is preliminary data.</text>
</comment>
<feature type="domain" description="SH3" evidence="4">
    <location>
        <begin position="214"/>
        <end position="279"/>
    </location>
</feature>
<keyword evidence="6" id="KW-1185">Reference proteome</keyword>
<dbReference type="EMBL" id="LAVV01007893">
    <property type="protein sequence ID" value="KNZ54424.1"/>
    <property type="molecule type" value="Genomic_DNA"/>
</dbReference>
<dbReference type="SMART" id="SM00326">
    <property type="entry name" value="SH3"/>
    <property type="match status" value="2"/>
</dbReference>
<feature type="region of interest" description="Disordered" evidence="3">
    <location>
        <begin position="169"/>
        <end position="210"/>
    </location>
</feature>
<dbReference type="Gene3D" id="2.30.30.40">
    <property type="entry name" value="SH3 Domains"/>
    <property type="match status" value="1"/>
</dbReference>
<proteinExistence type="predicted"/>
<dbReference type="PROSITE" id="PS50002">
    <property type="entry name" value="SH3"/>
    <property type="match status" value="1"/>
</dbReference>
<feature type="region of interest" description="Disordered" evidence="3">
    <location>
        <begin position="283"/>
        <end position="313"/>
    </location>
</feature>
<dbReference type="GO" id="GO:0035091">
    <property type="term" value="F:phosphatidylinositol binding"/>
    <property type="evidence" value="ECO:0007669"/>
    <property type="project" value="InterPro"/>
</dbReference>
<dbReference type="STRING" id="27349.A0A0L6V116"/>
<sequence>NAVELVHFVPLTRLSIGKKTEQDSGRINKKWRSLIGGKKGLESLCWIDKLPIKVYTKRRTQKRRRVRGVLRESLRAHNLNRRAHPGEMRTRMMMDSDGYTRRVSSSRQQRESELFGGYLSYAGEKSTQVPFYEIPASSPMSACIMSSLIARGYKKLEVFISQAENNNKAMRLGHSPSSNASSTAGSIKGHRRNLNTVKSPPLRSSSQQAASRVPLQSAIKAIQSHRPVRSTELAFEAGDVFQVKGDHLQSDGSLWLDVMSPVSGLRGIVPFPKFRIISLPNQQSSSFHPHQHPQPPPLNSLQLSPPSFHEPDHKFLHSRSLQRIRRRLSGHSPHTSNQLLQSPPATPDRNQNLYDCHPGMDYYFTSTDQQPPSPRIRRSSTISSHKPSNSEGSNSFSRLRSLSHACQANLSSCKQSKGSPRSPSPRQPSLQSCGKIKAPAHSSVLTPPAQTKSPQLLCGVPDCLFPCQVKYSFTPETEHELDAQVGEPIMINAYSGDLGWFLCKPISRLGGPGLLPVSHVEIHDVNTGAEVLPENVEHFVRAVGLPRLNEWEEATAAYRNQSITLGTFDASDTPPVALPTVTFSDPSKTTFTDTPSSPSETKVKASSELVREWQRRQMKENAPLLLEPPSPSRETTIPDSIMALPATEQNHGTFISGAAESLVEARGQFWFTLRVKIAFPIELKTLKLRRSYEELVEFDRSFQSQLRMNISEATAEELQMSWLMEHVSVNYMADQQFCAYQLEELRSYLELLSRASIEIRQLRVVCGFLGPRQGDVEVGESLQDTATDKINDIIQYVDQMALASSACTYTEDLKYGPPPKSSPITSQPASVNRAITTLSGFESFRLQHHHSDPSLAYSSSTLSSFPSARSAKFQPSLSSPLTKTPPKSYYNSDGQFTKIKICDLRSEDCIAMKVPSGISLNELTAAVRNRFNETPSPSNFLDDEDHFPDQRYISLKYLAPHSLDESCIDFDDCDSPADRESDPVPSHLGRGQFVKVKTDAQLFEWMATKQKLVLYI</sequence>
<evidence type="ECO:0000256" key="1">
    <source>
        <dbReference type="ARBA" id="ARBA00022443"/>
    </source>
</evidence>
<feature type="compositionally biased region" description="Polar residues" evidence="3">
    <location>
        <begin position="194"/>
        <end position="210"/>
    </location>
</feature>
<dbReference type="SUPFAM" id="SSF50044">
    <property type="entry name" value="SH3-domain"/>
    <property type="match status" value="2"/>
</dbReference>
<dbReference type="InterPro" id="IPR001452">
    <property type="entry name" value="SH3_domain"/>
</dbReference>
<feature type="region of interest" description="Disordered" evidence="3">
    <location>
        <begin position="330"/>
        <end position="398"/>
    </location>
</feature>
<dbReference type="Gene3D" id="3.30.1520.10">
    <property type="entry name" value="Phox-like domain"/>
    <property type="match status" value="1"/>
</dbReference>
<gene>
    <name evidence="5" type="ORF">VP01_2952g1</name>
</gene>
<feature type="region of interest" description="Disordered" evidence="3">
    <location>
        <begin position="412"/>
        <end position="434"/>
    </location>
</feature>
<evidence type="ECO:0000256" key="2">
    <source>
        <dbReference type="PROSITE-ProRule" id="PRU00192"/>
    </source>
</evidence>
<evidence type="ECO:0000313" key="6">
    <source>
        <dbReference type="Proteomes" id="UP000037035"/>
    </source>
</evidence>
<keyword evidence="1 2" id="KW-0728">SH3 domain</keyword>
<feature type="non-terminal residue" evidence="5">
    <location>
        <position position="1"/>
    </location>
</feature>
<organism evidence="5 6">
    <name type="scientific">Puccinia sorghi</name>
    <dbReference type="NCBI Taxonomy" id="27349"/>
    <lineage>
        <taxon>Eukaryota</taxon>
        <taxon>Fungi</taxon>
        <taxon>Dikarya</taxon>
        <taxon>Basidiomycota</taxon>
        <taxon>Pucciniomycotina</taxon>
        <taxon>Pucciniomycetes</taxon>
        <taxon>Pucciniales</taxon>
        <taxon>Pucciniaceae</taxon>
        <taxon>Puccinia</taxon>
    </lineage>
</organism>
<reference evidence="5 6" key="1">
    <citation type="submission" date="2015-08" db="EMBL/GenBank/DDBJ databases">
        <title>Next Generation Sequencing and Analysis of the Genome of Puccinia sorghi L Schw, the Causal Agent of Maize Common Rust.</title>
        <authorList>
            <person name="Rochi L."/>
            <person name="Burguener G."/>
            <person name="Darino M."/>
            <person name="Turjanski A."/>
            <person name="Kreff E."/>
            <person name="Dieguez M.J."/>
            <person name="Sacco F."/>
        </authorList>
    </citation>
    <scope>NUCLEOTIDE SEQUENCE [LARGE SCALE GENOMIC DNA]</scope>
    <source>
        <strain evidence="5 6">RO10H11247</strain>
    </source>
</reference>
<dbReference type="InterPro" id="IPR036871">
    <property type="entry name" value="PX_dom_sf"/>
</dbReference>
<feature type="compositionally biased region" description="Low complexity" evidence="3">
    <location>
        <begin position="175"/>
        <end position="186"/>
    </location>
</feature>
<dbReference type="OrthoDB" id="548867at2759"/>
<evidence type="ECO:0000256" key="3">
    <source>
        <dbReference type="SAM" id="MobiDB-lite"/>
    </source>
</evidence>
<dbReference type="InterPro" id="IPR036028">
    <property type="entry name" value="SH3-like_dom_sf"/>
</dbReference>
<dbReference type="SUPFAM" id="SSF64268">
    <property type="entry name" value="PX domain"/>
    <property type="match status" value="1"/>
</dbReference>
<name>A0A0L6V116_9BASI</name>
<dbReference type="VEuPathDB" id="FungiDB:VP01_2952g1"/>
<accession>A0A0L6V116</accession>
<protein>
    <recommendedName>
        <fullName evidence="4">SH3 domain-containing protein</fullName>
    </recommendedName>
</protein>
<feature type="compositionally biased region" description="Polar residues" evidence="3">
    <location>
        <begin position="385"/>
        <end position="398"/>
    </location>
</feature>
<evidence type="ECO:0000259" key="4">
    <source>
        <dbReference type="PROSITE" id="PS50002"/>
    </source>
</evidence>
<evidence type="ECO:0000313" key="5">
    <source>
        <dbReference type="EMBL" id="KNZ54424.1"/>
    </source>
</evidence>
<dbReference type="Proteomes" id="UP000037035">
    <property type="component" value="Unassembled WGS sequence"/>
</dbReference>
<feature type="compositionally biased region" description="Polar residues" evidence="3">
    <location>
        <begin position="332"/>
        <end position="353"/>
    </location>
</feature>